<evidence type="ECO:0008006" key="3">
    <source>
        <dbReference type="Google" id="ProtNLM"/>
    </source>
</evidence>
<evidence type="ECO:0000313" key="2">
    <source>
        <dbReference type="Proteomes" id="UP001596174"/>
    </source>
</evidence>
<reference evidence="2" key="1">
    <citation type="journal article" date="2019" name="Int. J. Syst. Evol. Microbiol.">
        <title>The Global Catalogue of Microorganisms (GCM) 10K type strain sequencing project: providing services to taxonomists for standard genome sequencing and annotation.</title>
        <authorList>
            <consortium name="The Broad Institute Genomics Platform"/>
            <consortium name="The Broad Institute Genome Sequencing Center for Infectious Disease"/>
            <person name="Wu L."/>
            <person name="Ma J."/>
        </authorList>
    </citation>
    <scope>NUCLEOTIDE SEQUENCE [LARGE SCALE GENOMIC DNA]</scope>
    <source>
        <strain evidence="2">JCM 4816</strain>
    </source>
</reference>
<gene>
    <name evidence="1" type="ORF">ACFP3V_18850</name>
</gene>
<proteinExistence type="predicted"/>
<evidence type="ECO:0000313" key="1">
    <source>
        <dbReference type="EMBL" id="MFC5909269.1"/>
    </source>
</evidence>
<comment type="caution">
    <text evidence="1">The sequence shown here is derived from an EMBL/GenBank/DDBJ whole genome shotgun (WGS) entry which is preliminary data.</text>
</comment>
<accession>A0ABW1G3G1</accession>
<name>A0ABW1G3G1_9ACTN</name>
<dbReference type="EMBL" id="JBHSQJ010000075">
    <property type="protein sequence ID" value="MFC5909269.1"/>
    <property type="molecule type" value="Genomic_DNA"/>
</dbReference>
<dbReference type="RefSeq" id="WP_380584907.1">
    <property type="nucleotide sequence ID" value="NZ_JBHSQJ010000075.1"/>
</dbReference>
<sequence length="247" mass="26526">MTPEFGALIAQATADPAVVGLVLKGSQAHEGMSTCHSDHDLYVVLADDAASELAALDGYRSRHLDLVVTSLDRFRRPADWERYAIARSQVLVDRSDGEIARIVAAMGRLDADEAFGSAAALLDAYANSLYRSVKNHRDANPLAGHLDAAASVGILLDLLFALACRPRPYNKYLAWELDRFPLPGWDGATLLDAVARITATGDVATQQRLFAQVETAARAAGHAAVLDAWGEDLLLMRPRPDSPGSHG</sequence>
<keyword evidence="2" id="KW-1185">Reference proteome</keyword>
<dbReference type="Proteomes" id="UP001596174">
    <property type="component" value="Unassembled WGS sequence"/>
</dbReference>
<protein>
    <recommendedName>
        <fullName evidence="3">Nucleotidyltransferase domain-containing protein</fullName>
    </recommendedName>
</protein>
<organism evidence="1 2">
    <name type="scientific">Streptacidiphilus monticola</name>
    <dbReference type="NCBI Taxonomy" id="2161674"/>
    <lineage>
        <taxon>Bacteria</taxon>
        <taxon>Bacillati</taxon>
        <taxon>Actinomycetota</taxon>
        <taxon>Actinomycetes</taxon>
        <taxon>Kitasatosporales</taxon>
        <taxon>Streptomycetaceae</taxon>
        <taxon>Streptacidiphilus</taxon>
    </lineage>
</organism>